<proteinExistence type="predicted"/>
<dbReference type="Pfam" id="PF20020">
    <property type="entry name" value="DUF6431"/>
    <property type="match status" value="1"/>
</dbReference>
<dbReference type="Proteomes" id="UP000183255">
    <property type="component" value="Unassembled WGS sequence"/>
</dbReference>
<gene>
    <name evidence="2" type="ORF">SAMN05421804_102265</name>
</gene>
<reference evidence="2 3" key="1">
    <citation type="submission" date="2016-10" db="EMBL/GenBank/DDBJ databases">
        <authorList>
            <person name="de Groot N.N."/>
        </authorList>
    </citation>
    <scope>NUCLEOTIDE SEQUENCE [LARGE SCALE GENOMIC DNA]</scope>
    <source>
        <strain evidence="2 3">CGMCC 1.5058</strain>
    </source>
</reference>
<evidence type="ECO:0000313" key="2">
    <source>
        <dbReference type="EMBL" id="SDI40879.1"/>
    </source>
</evidence>
<accession>A0A1G8KC08</accession>
<dbReference type="AlphaFoldDB" id="A0A1G8KC08"/>
<sequence>MIEATGSRQTLVIRRMRCLNNVCGKIHHELSDILVPYKIHAAEILEKIIEKDTQEVPLEESTIHRIRSWFYHRADALVGGLIGVYTVLNKGSGVDLSTLPRSILSRIHFFVDKSSGWLKRLVRILVNNNLWIHTQFV</sequence>
<organism evidence="2 3">
    <name type="scientific">Proteiniclasticum ruminis</name>
    <dbReference type="NCBI Taxonomy" id="398199"/>
    <lineage>
        <taxon>Bacteria</taxon>
        <taxon>Bacillati</taxon>
        <taxon>Bacillota</taxon>
        <taxon>Clostridia</taxon>
        <taxon>Eubacteriales</taxon>
        <taxon>Clostridiaceae</taxon>
        <taxon>Proteiniclasticum</taxon>
    </lineage>
</organism>
<evidence type="ECO:0000259" key="1">
    <source>
        <dbReference type="Pfam" id="PF20020"/>
    </source>
</evidence>
<dbReference type="EMBL" id="FNDZ01000002">
    <property type="protein sequence ID" value="SDI40879.1"/>
    <property type="molecule type" value="Genomic_DNA"/>
</dbReference>
<protein>
    <recommendedName>
        <fullName evidence="1">DUF6431 domain-containing protein</fullName>
    </recommendedName>
</protein>
<feature type="domain" description="DUF6431" evidence="1">
    <location>
        <begin position="2"/>
        <end position="65"/>
    </location>
</feature>
<evidence type="ECO:0000313" key="3">
    <source>
        <dbReference type="Proteomes" id="UP000183255"/>
    </source>
</evidence>
<name>A0A1G8KC08_9CLOT</name>
<dbReference type="InterPro" id="IPR045536">
    <property type="entry name" value="DUF6431"/>
</dbReference>